<sequence length="95" mass="10948">MRVDSIRLVRSYLYLSLVWCHPHRVQCTMPYCSVLPSCSQPNVSSRFFGALVLISRLSDVLDGNEYTQTQQWMCNASHSEGIPRQHLRTYIKPSS</sequence>
<proteinExistence type="predicted"/>
<keyword evidence="2" id="KW-1185">Reference proteome</keyword>
<reference evidence="1" key="1">
    <citation type="journal article" date="2021" name="New Phytol.">
        <title>Evolutionary innovations through gain and loss of genes in the ectomycorrhizal Boletales.</title>
        <authorList>
            <person name="Wu G."/>
            <person name="Miyauchi S."/>
            <person name="Morin E."/>
            <person name="Kuo A."/>
            <person name="Drula E."/>
            <person name="Varga T."/>
            <person name="Kohler A."/>
            <person name="Feng B."/>
            <person name="Cao Y."/>
            <person name="Lipzen A."/>
            <person name="Daum C."/>
            <person name="Hundley H."/>
            <person name="Pangilinan J."/>
            <person name="Johnson J."/>
            <person name="Barry K."/>
            <person name="LaButti K."/>
            <person name="Ng V."/>
            <person name="Ahrendt S."/>
            <person name="Min B."/>
            <person name="Choi I.G."/>
            <person name="Park H."/>
            <person name="Plett J.M."/>
            <person name="Magnuson J."/>
            <person name="Spatafora J.W."/>
            <person name="Nagy L.G."/>
            <person name="Henrissat B."/>
            <person name="Grigoriev I.V."/>
            <person name="Yang Z.L."/>
            <person name="Xu J."/>
            <person name="Martin F.M."/>
        </authorList>
    </citation>
    <scope>NUCLEOTIDE SEQUENCE</scope>
    <source>
        <strain evidence="1">KKN 215</strain>
    </source>
</reference>
<dbReference type="Proteomes" id="UP000813824">
    <property type="component" value="Unassembled WGS sequence"/>
</dbReference>
<organism evidence="1 2">
    <name type="scientific">Cristinia sonorae</name>
    <dbReference type="NCBI Taxonomy" id="1940300"/>
    <lineage>
        <taxon>Eukaryota</taxon>
        <taxon>Fungi</taxon>
        <taxon>Dikarya</taxon>
        <taxon>Basidiomycota</taxon>
        <taxon>Agaricomycotina</taxon>
        <taxon>Agaricomycetes</taxon>
        <taxon>Agaricomycetidae</taxon>
        <taxon>Agaricales</taxon>
        <taxon>Pleurotineae</taxon>
        <taxon>Stephanosporaceae</taxon>
        <taxon>Cristinia</taxon>
    </lineage>
</organism>
<accession>A0A8K0UK01</accession>
<dbReference type="AlphaFoldDB" id="A0A8K0UK01"/>
<evidence type="ECO:0000313" key="1">
    <source>
        <dbReference type="EMBL" id="KAH8092601.1"/>
    </source>
</evidence>
<comment type="caution">
    <text evidence="1">The sequence shown here is derived from an EMBL/GenBank/DDBJ whole genome shotgun (WGS) entry which is preliminary data.</text>
</comment>
<evidence type="ECO:0000313" key="2">
    <source>
        <dbReference type="Proteomes" id="UP000813824"/>
    </source>
</evidence>
<dbReference type="EMBL" id="JAEVFJ010000031">
    <property type="protein sequence ID" value="KAH8092601.1"/>
    <property type="molecule type" value="Genomic_DNA"/>
</dbReference>
<name>A0A8K0UK01_9AGAR</name>
<gene>
    <name evidence="1" type="ORF">BXZ70DRAFT_447103</name>
</gene>
<protein>
    <submittedName>
        <fullName evidence="1">Uncharacterized protein</fullName>
    </submittedName>
</protein>